<dbReference type="EMBL" id="BK059103">
    <property type="protein sequence ID" value="DAE30300.1"/>
    <property type="molecule type" value="Genomic_DNA"/>
</dbReference>
<reference evidence="1" key="1">
    <citation type="journal article" date="2021" name="Proc. Natl. Acad. Sci. U.S.A.">
        <title>A Catalog of Tens of Thousands of Viruses from Human Metagenomes Reveals Hidden Associations with Chronic Diseases.</title>
        <authorList>
            <person name="Tisza M.J."/>
            <person name="Buck C.B."/>
        </authorList>
    </citation>
    <scope>NUCLEOTIDE SEQUENCE</scope>
    <source>
        <strain evidence="1">Ct5rm7</strain>
    </source>
</reference>
<accession>A0A8S5RH65</accession>
<sequence>MNRCIDMKSETGKQIQSEDSHSSFYGDIRKGSVVVNSRTSEIGIVSNIDEGCAAMAVRCTAEGKLCDEEVVVYLKDCRLAAQEERRALQHLLNDQRMLWDMRHCRLKKNTYVPQNGARVQLSTLDGEVIIGVFKEIDDEGRIVMYCMMQSGKRPAYSMHEVAGKAGDFQIQPVGSTARMKLDRALADEGIVWNGHLRCMETVGKRQLRGQVYYYLNELYEICEVRDTYKLRDRKRMAVGNHFTTREAAESMRECFVSILRMRHSAEAEGRRIARDDIDGGNKRK</sequence>
<organism evidence="1">
    <name type="scientific">virus sp. ct5rm7</name>
    <dbReference type="NCBI Taxonomy" id="2827298"/>
    <lineage>
        <taxon>Viruses</taxon>
    </lineage>
</organism>
<name>A0A8S5RH65_9VIRU</name>
<evidence type="ECO:0000313" key="1">
    <source>
        <dbReference type="EMBL" id="DAE30300.1"/>
    </source>
</evidence>
<protein>
    <submittedName>
        <fullName evidence="1">Uncharacterized protein</fullName>
    </submittedName>
</protein>
<proteinExistence type="predicted"/>